<dbReference type="CDD" id="cd16936">
    <property type="entry name" value="HATPase_RsbW-like"/>
    <property type="match status" value="1"/>
</dbReference>
<dbReference type="GO" id="GO:0005524">
    <property type="term" value="F:ATP binding"/>
    <property type="evidence" value="ECO:0007669"/>
    <property type="project" value="UniProtKB-KW"/>
</dbReference>
<accession>A0A5N5W6Y4</accession>
<comment type="caution">
    <text evidence="3">The sequence shown here is derived from an EMBL/GenBank/DDBJ whole genome shotgun (WGS) entry which is preliminary data.</text>
</comment>
<dbReference type="AlphaFoldDB" id="A0A5N5W6Y4"/>
<keyword evidence="4" id="KW-1185">Reference proteome</keyword>
<keyword evidence="1" id="KW-0418">Kinase</keyword>
<dbReference type="InterPro" id="IPR050267">
    <property type="entry name" value="Anti-sigma-factor_SerPK"/>
</dbReference>
<dbReference type="PANTHER" id="PTHR35526">
    <property type="entry name" value="ANTI-SIGMA-F FACTOR RSBW-RELATED"/>
    <property type="match status" value="1"/>
</dbReference>
<evidence type="ECO:0000256" key="1">
    <source>
        <dbReference type="ARBA" id="ARBA00022527"/>
    </source>
</evidence>
<dbReference type="SUPFAM" id="SSF55874">
    <property type="entry name" value="ATPase domain of HSP90 chaperone/DNA topoisomerase II/histidine kinase"/>
    <property type="match status" value="1"/>
</dbReference>
<dbReference type="InterPro" id="IPR036890">
    <property type="entry name" value="HATPase_C_sf"/>
</dbReference>
<gene>
    <name evidence="3" type="ORF">FRZ00_16980</name>
</gene>
<organism evidence="3 4">
    <name type="scientific">Streptomyces mobaraensis</name>
    <name type="common">Streptoverticillium mobaraense</name>
    <dbReference type="NCBI Taxonomy" id="35621"/>
    <lineage>
        <taxon>Bacteria</taxon>
        <taxon>Bacillati</taxon>
        <taxon>Actinomycetota</taxon>
        <taxon>Actinomycetes</taxon>
        <taxon>Kitasatosporales</taxon>
        <taxon>Streptomycetaceae</taxon>
        <taxon>Streptomyces</taxon>
    </lineage>
</organism>
<dbReference type="Pfam" id="PF13581">
    <property type="entry name" value="HATPase_c_2"/>
    <property type="match status" value="1"/>
</dbReference>
<evidence type="ECO:0000313" key="4">
    <source>
        <dbReference type="Proteomes" id="UP000327000"/>
    </source>
</evidence>
<dbReference type="OrthoDB" id="4251531at2"/>
<evidence type="ECO:0000259" key="2">
    <source>
        <dbReference type="Pfam" id="PF13581"/>
    </source>
</evidence>
<feature type="domain" description="Histidine kinase/HSP90-like ATPase" evidence="2">
    <location>
        <begin position="10"/>
        <end position="146"/>
    </location>
</feature>
<dbReference type="Proteomes" id="UP000327000">
    <property type="component" value="Unassembled WGS sequence"/>
</dbReference>
<sequence length="151" mass="16500">MSGRTTRREFRADRRAVFGARRYVESVCQDWKIRAELTASAVLLVSELATNAVLHAKGGEGVFELCLRRRRGVLVVEVTDSSGLSVPEPASNVPEFVVEVPYAGCDKGFDLDCVSQSGRGLLIVACLAAKWGVRQRLDGPGKTVWAHLKVE</sequence>
<evidence type="ECO:0000313" key="3">
    <source>
        <dbReference type="EMBL" id="KAB7843659.1"/>
    </source>
</evidence>
<name>A0A5N5W6Y4_STRMB</name>
<keyword evidence="1" id="KW-0808">Transferase</keyword>
<keyword evidence="1" id="KW-0723">Serine/threonine-protein kinase</keyword>
<dbReference type="EMBL" id="VOKX01000032">
    <property type="protein sequence ID" value="KAB7843659.1"/>
    <property type="molecule type" value="Genomic_DNA"/>
</dbReference>
<dbReference type="GO" id="GO:0004674">
    <property type="term" value="F:protein serine/threonine kinase activity"/>
    <property type="evidence" value="ECO:0007669"/>
    <property type="project" value="UniProtKB-KW"/>
</dbReference>
<dbReference type="Gene3D" id="3.30.565.10">
    <property type="entry name" value="Histidine kinase-like ATPase, C-terminal domain"/>
    <property type="match status" value="1"/>
</dbReference>
<keyword evidence="3" id="KW-0547">Nucleotide-binding</keyword>
<protein>
    <submittedName>
        <fullName evidence="3">ATP-binding protein</fullName>
    </submittedName>
</protein>
<dbReference type="PANTHER" id="PTHR35526:SF3">
    <property type="entry name" value="ANTI-SIGMA-F FACTOR RSBW"/>
    <property type="match status" value="1"/>
</dbReference>
<reference evidence="3 4" key="1">
    <citation type="journal article" date="2019" name="Microb. Cell Fact.">
        <title>Exploring novel herbicidin analogues by transcriptional regulator overexpression and MS/MS molecular networking.</title>
        <authorList>
            <person name="Shi Y."/>
            <person name="Gu R."/>
            <person name="Li Y."/>
            <person name="Wang X."/>
            <person name="Ren W."/>
            <person name="Li X."/>
            <person name="Wang L."/>
            <person name="Xie Y."/>
            <person name="Hong B."/>
        </authorList>
    </citation>
    <scope>NUCLEOTIDE SEQUENCE [LARGE SCALE GENOMIC DNA]</scope>
    <source>
        <strain evidence="3 4">US-43</strain>
    </source>
</reference>
<proteinExistence type="predicted"/>
<dbReference type="RefSeq" id="WP_004950965.1">
    <property type="nucleotide sequence ID" value="NZ_JBFADJ010000002.1"/>
</dbReference>
<keyword evidence="3" id="KW-0067">ATP-binding</keyword>
<dbReference type="InterPro" id="IPR003594">
    <property type="entry name" value="HATPase_dom"/>
</dbReference>